<name>A0A090I5U6_9GAMM</name>
<evidence type="ECO:0000313" key="2">
    <source>
        <dbReference type="Proteomes" id="UP000032427"/>
    </source>
</evidence>
<dbReference type="AlphaFoldDB" id="A0A090I5U6"/>
<evidence type="ECO:0000313" key="1">
    <source>
        <dbReference type="EMBL" id="CED56811.1"/>
    </source>
</evidence>
<organism evidence="1 2">
    <name type="scientific">Aliivibrio wodanis</name>
    <dbReference type="NCBI Taxonomy" id="80852"/>
    <lineage>
        <taxon>Bacteria</taxon>
        <taxon>Pseudomonadati</taxon>
        <taxon>Pseudomonadota</taxon>
        <taxon>Gammaproteobacteria</taxon>
        <taxon>Vibrionales</taxon>
        <taxon>Vibrionaceae</taxon>
        <taxon>Aliivibrio</taxon>
    </lineage>
</organism>
<dbReference type="HOGENOM" id="CLU_093136_2_0_6"/>
<reference evidence="2" key="1">
    <citation type="submission" date="2014-09" db="EMBL/GenBank/DDBJ databases">
        <authorList>
            <person name="Hjerde E."/>
        </authorList>
    </citation>
    <scope>NUCLEOTIDE SEQUENCE [LARGE SCALE GENOMIC DNA]</scope>
    <source>
        <strain evidence="2">06/09/139</strain>
    </source>
</reference>
<keyword evidence="2" id="KW-1185">Reference proteome</keyword>
<dbReference type="OrthoDB" id="5876053at2"/>
<dbReference type="STRING" id="80852.AWOD_II_0160"/>
<protein>
    <submittedName>
        <fullName evidence="1">Putative exported protein</fullName>
    </submittedName>
</protein>
<dbReference type="PATRIC" id="fig|80852.17.peg.2905"/>
<accession>A0A090I5U6</accession>
<dbReference type="EMBL" id="LN554847">
    <property type="protein sequence ID" value="CED56811.1"/>
    <property type="molecule type" value="Genomic_DNA"/>
</dbReference>
<gene>
    <name evidence="1" type="ORF">AWOD_II_0160</name>
</gene>
<dbReference type="KEGG" id="awd:AWOD_II_0160"/>
<dbReference type="Proteomes" id="UP000032427">
    <property type="component" value="Chromosome 2"/>
</dbReference>
<sequence length="198" mass="22314">MLNSHLVHPVISTQTIYDSYRKLIECFSLFIFLLSLCFPLNANENSIQDHNLKAVYLFRFVLLTNWGEFKPQDNKYHLCTQGASKVTEALNQLVIKQQNRAYVISFKSIEKIAVSSCHLIYTTTQKPKLLAHLKTLYPHALLIGESAAFIHAGGSIAFIKENNRIKPLISLNNLVPTGLSLRSQLLSVSDLADNKEAQ</sequence>
<proteinExistence type="predicted"/>
<dbReference type="Pfam" id="PF13689">
    <property type="entry name" value="DUF4154"/>
    <property type="match status" value="1"/>
</dbReference>
<dbReference type="InterPro" id="IPR025293">
    <property type="entry name" value="YfiR/HmsC-like"/>
</dbReference>